<dbReference type="Gene3D" id="3.30.70.360">
    <property type="match status" value="1"/>
</dbReference>
<dbReference type="PIRSF" id="PIRSF037226">
    <property type="entry name" value="Amidohydrolase_ACY1L2_prd"/>
    <property type="match status" value="1"/>
</dbReference>
<dbReference type="GO" id="GO:0071713">
    <property type="term" value="F:para-aminobenzoyl-glutamate hydrolase activity"/>
    <property type="evidence" value="ECO:0007669"/>
    <property type="project" value="TreeGrafter"/>
</dbReference>
<comment type="similarity">
    <text evidence="1">Belongs to the peptidase M20A family.</text>
</comment>
<name>A0A2S4A2H0_ARTGL</name>
<comment type="caution">
    <text evidence="3">The sequence shown here is derived from an EMBL/GenBank/DDBJ whole genome shotgun (WGS) entry which is preliminary data.</text>
</comment>
<dbReference type="InterPro" id="IPR017439">
    <property type="entry name" value="Amidohydrolase"/>
</dbReference>
<dbReference type="InterPro" id="IPR011650">
    <property type="entry name" value="Peptidase_M20_dimer"/>
</dbReference>
<dbReference type="InterPro" id="IPR052030">
    <property type="entry name" value="Peptidase_M20/M20A_hydrolases"/>
</dbReference>
<organism evidence="3 4">
    <name type="scientific">Arthrobacter glacialis</name>
    <dbReference type="NCBI Taxonomy" id="1664"/>
    <lineage>
        <taxon>Bacteria</taxon>
        <taxon>Bacillati</taxon>
        <taxon>Actinomycetota</taxon>
        <taxon>Actinomycetes</taxon>
        <taxon>Micrococcales</taxon>
        <taxon>Micrococcaceae</taxon>
        <taxon>Arthrobacter</taxon>
    </lineage>
</organism>
<reference evidence="3 4" key="1">
    <citation type="submission" date="2018-01" db="EMBL/GenBank/DDBJ databases">
        <title>Arthrobacter sp. nov., from glaciers in China.</title>
        <authorList>
            <person name="Liu Q."/>
            <person name="Xin Y.-H."/>
        </authorList>
    </citation>
    <scope>NUCLEOTIDE SEQUENCE [LARGE SCALE GENOMIC DNA]</scope>
    <source>
        <strain evidence="3 4">HLT2-12-2</strain>
    </source>
</reference>
<dbReference type="GO" id="GO:0005737">
    <property type="term" value="C:cytoplasm"/>
    <property type="evidence" value="ECO:0007669"/>
    <property type="project" value="TreeGrafter"/>
</dbReference>
<accession>A0A2S4A2H0</accession>
<dbReference type="SUPFAM" id="SSF53187">
    <property type="entry name" value="Zn-dependent exopeptidases"/>
    <property type="match status" value="1"/>
</dbReference>
<sequence>MPLTSQSTSDHNARAEQALRANLPRVLAFSHKLHENPELGFAEFQAVQWLAQELAAVPGARVQAGLGSLPTALRAEVGSGPLVLTICAEYDALPGLGHACGHNVIAAAALGAFIALAPVADDLGLTVRLLGTPAEENGGGKVLMLEQGDFAGTHAAMMIHPGDVDELEMLPYACAGYKIQYFGRGAHASASPWEGINALDAMTIAMTAVGLARQQLEPGQQIHGYIDSAGTAPNVIPDHAAGEWMVRAHDVESLARATAVLTRCMDAGALATGARLEMVQHGPIYAELRTDPAMVGLFGANSALLGRPLKPAGRRGGSTDMANVSHEYPTIHPMISLGEGCPGIHDSSFADVAASAQGDHVIWDGALAMAWTCVDLASDPRQRLRLMNPA</sequence>
<dbReference type="GO" id="GO:0016805">
    <property type="term" value="F:dipeptidase activity"/>
    <property type="evidence" value="ECO:0007669"/>
    <property type="project" value="InterPro"/>
</dbReference>
<dbReference type="InterPro" id="IPR002933">
    <property type="entry name" value="Peptidase_M20"/>
</dbReference>
<feature type="domain" description="Peptidase M20 dimerisation" evidence="2">
    <location>
        <begin position="175"/>
        <end position="266"/>
    </location>
</feature>
<gene>
    <name evidence="3" type="ORF">CVS27_01505</name>
</gene>
<dbReference type="InterPro" id="IPR036264">
    <property type="entry name" value="Bact_exopeptidase_dim_dom"/>
</dbReference>
<evidence type="ECO:0000256" key="1">
    <source>
        <dbReference type="PIRNR" id="PIRNR037226"/>
    </source>
</evidence>
<dbReference type="FunFam" id="3.30.70.360:FF:000004">
    <property type="entry name" value="Peptidase M20 domain-containing protein 2"/>
    <property type="match status" value="1"/>
</dbReference>
<proteinExistence type="inferred from homology"/>
<dbReference type="Pfam" id="PF07687">
    <property type="entry name" value="M20_dimer"/>
    <property type="match status" value="1"/>
</dbReference>
<dbReference type="Proteomes" id="UP000237061">
    <property type="component" value="Unassembled WGS sequence"/>
</dbReference>
<dbReference type="Gene3D" id="3.40.630.10">
    <property type="entry name" value="Zn peptidases"/>
    <property type="match status" value="1"/>
</dbReference>
<keyword evidence="3" id="KW-0378">Hydrolase</keyword>
<dbReference type="EMBL" id="PPXC01000001">
    <property type="protein sequence ID" value="POH75307.1"/>
    <property type="molecule type" value="Genomic_DNA"/>
</dbReference>
<dbReference type="PANTHER" id="PTHR30575:SF0">
    <property type="entry name" value="XAA-ARG DIPEPTIDASE"/>
    <property type="match status" value="1"/>
</dbReference>
<dbReference type="Pfam" id="PF01546">
    <property type="entry name" value="Peptidase_M20"/>
    <property type="match status" value="1"/>
</dbReference>
<dbReference type="NCBIfam" id="TIGR01891">
    <property type="entry name" value="amidohydrolases"/>
    <property type="match status" value="1"/>
</dbReference>
<dbReference type="AlphaFoldDB" id="A0A2S4A2H0"/>
<dbReference type="PANTHER" id="PTHR30575">
    <property type="entry name" value="PEPTIDASE M20"/>
    <property type="match status" value="1"/>
</dbReference>
<evidence type="ECO:0000313" key="4">
    <source>
        <dbReference type="Proteomes" id="UP000237061"/>
    </source>
</evidence>
<dbReference type="SUPFAM" id="SSF55031">
    <property type="entry name" value="Bacterial exopeptidase dimerisation domain"/>
    <property type="match status" value="1"/>
</dbReference>
<dbReference type="GO" id="GO:0046657">
    <property type="term" value="P:folic acid catabolic process"/>
    <property type="evidence" value="ECO:0007669"/>
    <property type="project" value="TreeGrafter"/>
</dbReference>
<dbReference type="InterPro" id="IPR017144">
    <property type="entry name" value="Xaa-Arg_dipeptidase"/>
</dbReference>
<protein>
    <recommendedName>
        <fullName evidence="1">Peptidase M20 domain-containing protein 2</fullName>
    </recommendedName>
</protein>
<evidence type="ECO:0000259" key="2">
    <source>
        <dbReference type="Pfam" id="PF07687"/>
    </source>
</evidence>
<evidence type="ECO:0000313" key="3">
    <source>
        <dbReference type="EMBL" id="POH75307.1"/>
    </source>
</evidence>
<keyword evidence="4" id="KW-1185">Reference proteome</keyword>